<keyword evidence="1" id="KW-0812">Transmembrane</keyword>
<keyword evidence="1" id="KW-0472">Membrane</keyword>
<keyword evidence="1" id="KW-1133">Transmembrane helix</keyword>
<gene>
    <name evidence="2" type="ORF">SAMN05216210_1379</name>
</gene>
<dbReference type="Proteomes" id="UP000243924">
    <property type="component" value="Chromosome I"/>
</dbReference>
<dbReference type="AlphaFoldDB" id="A0A1H2F8X4"/>
<accession>A0A1H2F8X4</accession>
<dbReference type="EMBL" id="LT629787">
    <property type="protein sequence ID" value="SDU03789.1"/>
    <property type="molecule type" value="Genomic_DNA"/>
</dbReference>
<protein>
    <submittedName>
        <fullName evidence="2">Uncharacterized protein</fullName>
    </submittedName>
</protein>
<proteinExistence type="predicted"/>
<dbReference type="OrthoDB" id="6391272at2"/>
<dbReference type="STRING" id="1434072.SAMN05216210_1379"/>
<sequence length="199" mass="22720">MLKKNPISRADFLVGALFINVVFILLGVGSTWSYNSYSSYLLDIVHSQRSLLVFQRQQTALLFVWVAIPSIVIIVNIEIAFVRLLKKPVPALLAQVQKIAAWIMFLGIALVVFGNQLVNPIWAKTFSEAGYSRCDTVILRANKQFFNDAWVLNPEDCYDPMLKQILHENHSRLGFEKGARYLEQKHAFLQDRNIHQGSQ</sequence>
<keyword evidence="3" id="KW-1185">Reference proteome</keyword>
<feature type="transmembrane region" description="Helical" evidence="1">
    <location>
        <begin position="60"/>
        <end position="79"/>
    </location>
</feature>
<dbReference type="RefSeq" id="WP_092385423.1">
    <property type="nucleotide sequence ID" value="NZ_LT629787.1"/>
</dbReference>
<evidence type="ECO:0000256" key="1">
    <source>
        <dbReference type="SAM" id="Phobius"/>
    </source>
</evidence>
<name>A0A1H2F8X4_9GAMM</name>
<evidence type="ECO:0000313" key="3">
    <source>
        <dbReference type="Proteomes" id="UP000243924"/>
    </source>
</evidence>
<reference evidence="3" key="1">
    <citation type="submission" date="2016-10" db="EMBL/GenBank/DDBJ databases">
        <authorList>
            <person name="Varghese N."/>
            <person name="Submissions S."/>
        </authorList>
    </citation>
    <scope>NUCLEOTIDE SEQUENCE [LARGE SCALE GENOMIC DNA]</scope>
    <source>
        <strain evidence="3">CECT 8338</strain>
    </source>
</reference>
<feature type="transmembrane region" description="Helical" evidence="1">
    <location>
        <begin position="99"/>
        <end position="118"/>
    </location>
</feature>
<evidence type="ECO:0000313" key="2">
    <source>
        <dbReference type="EMBL" id="SDU03789.1"/>
    </source>
</evidence>
<feature type="transmembrane region" description="Helical" evidence="1">
    <location>
        <begin position="12"/>
        <end position="32"/>
    </location>
</feature>
<organism evidence="2 3">
    <name type="scientific">Halopseudomonas salegens</name>
    <dbReference type="NCBI Taxonomy" id="1434072"/>
    <lineage>
        <taxon>Bacteria</taxon>
        <taxon>Pseudomonadati</taxon>
        <taxon>Pseudomonadota</taxon>
        <taxon>Gammaproteobacteria</taxon>
        <taxon>Pseudomonadales</taxon>
        <taxon>Pseudomonadaceae</taxon>
        <taxon>Halopseudomonas</taxon>
    </lineage>
</organism>